<dbReference type="FunFam" id="3.30.70.330:FF:000677">
    <property type="entry name" value="Cytoplasmic polyadenylation element-binding protein 3"/>
    <property type="match status" value="1"/>
</dbReference>
<dbReference type="InterPro" id="IPR032296">
    <property type="entry name" value="CEBP_ZZ"/>
</dbReference>
<evidence type="ECO:0000259" key="3">
    <source>
        <dbReference type="Pfam" id="PF16367"/>
    </source>
</evidence>
<dbReference type="WBParaSite" id="TCLT_0000903801-mRNA-1">
    <property type="protein sequence ID" value="TCLT_0000903801-mRNA-1"/>
    <property type="gene ID" value="TCLT_0000903801"/>
</dbReference>
<dbReference type="AlphaFoldDB" id="A0A0N5D7I9"/>
<dbReference type="EMBL" id="UYYF01004720">
    <property type="protein sequence ID" value="VDN06627.1"/>
    <property type="molecule type" value="Genomic_DNA"/>
</dbReference>
<feature type="domain" description="Cytoplasmic polyadenylation element-binding protein ZZ" evidence="2">
    <location>
        <begin position="379"/>
        <end position="435"/>
    </location>
</feature>
<proteinExistence type="predicted"/>
<organism evidence="6">
    <name type="scientific">Thelazia callipaeda</name>
    <name type="common">Oriental eyeworm</name>
    <name type="synonym">Parasitic nematode</name>
    <dbReference type="NCBI Taxonomy" id="103827"/>
    <lineage>
        <taxon>Eukaryota</taxon>
        <taxon>Metazoa</taxon>
        <taxon>Ecdysozoa</taxon>
        <taxon>Nematoda</taxon>
        <taxon>Chromadorea</taxon>
        <taxon>Rhabditida</taxon>
        <taxon>Spirurina</taxon>
        <taxon>Spiruromorpha</taxon>
        <taxon>Thelazioidea</taxon>
        <taxon>Thelaziidae</taxon>
        <taxon>Thelazia</taxon>
    </lineage>
</organism>
<dbReference type="GO" id="GO:0043005">
    <property type="term" value="C:neuron projection"/>
    <property type="evidence" value="ECO:0007669"/>
    <property type="project" value="TreeGrafter"/>
</dbReference>
<evidence type="ECO:0000313" key="5">
    <source>
        <dbReference type="Proteomes" id="UP000276776"/>
    </source>
</evidence>
<evidence type="ECO:0000313" key="4">
    <source>
        <dbReference type="EMBL" id="VDN06627.1"/>
    </source>
</evidence>
<dbReference type="Pfam" id="PF16366">
    <property type="entry name" value="CEBP_ZZ"/>
    <property type="match status" value="1"/>
</dbReference>
<dbReference type="Pfam" id="PF16367">
    <property type="entry name" value="RRM_7"/>
    <property type="match status" value="1"/>
</dbReference>
<dbReference type="STRING" id="103827.A0A0N5D7I9"/>
<dbReference type="GO" id="GO:0005634">
    <property type="term" value="C:nucleus"/>
    <property type="evidence" value="ECO:0007669"/>
    <property type="project" value="TreeGrafter"/>
</dbReference>
<dbReference type="GO" id="GO:2000766">
    <property type="term" value="P:negative regulation of cytoplasmic translation"/>
    <property type="evidence" value="ECO:0007669"/>
    <property type="project" value="TreeGrafter"/>
</dbReference>
<gene>
    <name evidence="4" type="ORF">TCLT_LOCUS9027</name>
</gene>
<protein>
    <submittedName>
        <fullName evidence="6">RRM domain-containing protein</fullName>
    </submittedName>
</protein>
<dbReference type="GO" id="GO:0008135">
    <property type="term" value="F:translation factor activity, RNA binding"/>
    <property type="evidence" value="ECO:0007669"/>
    <property type="project" value="TreeGrafter"/>
</dbReference>
<reference evidence="6" key="1">
    <citation type="submission" date="2017-02" db="UniProtKB">
        <authorList>
            <consortium name="WormBaseParasite"/>
        </authorList>
    </citation>
    <scope>IDENTIFICATION</scope>
</reference>
<dbReference type="InterPro" id="IPR035979">
    <property type="entry name" value="RBD_domain_sf"/>
</dbReference>
<dbReference type="PANTHER" id="PTHR12566">
    <property type="entry name" value="CYTOPLASMIC POLYADENYLATION ELEMENT BINDING PROTEIN CPEB"/>
    <property type="match status" value="1"/>
</dbReference>
<dbReference type="InterPro" id="IPR012677">
    <property type="entry name" value="Nucleotide-bd_a/b_plait_sf"/>
</dbReference>
<dbReference type="CDD" id="cd19757">
    <property type="entry name" value="Bbox1"/>
    <property type="match status" value="1"/>
</dbReference>
<feature type="domain" description="RRM" evidence="3">
    <location>
        <begin position="176"/>
        <end position="278"/>
    </location>
</feature>
<accession>A0A0N5D7I9</accession>
<dbReference type="InterPro" id="IPR034819">
    <property type="entry name" value="CPEB"/>
</dbReference>
<dbReference type="Proteomes" id="UP000276776">
    <property type="component" value="Unassembled WGS sequence"/>
</dbReference>
<name>A0A0N5D7I9_THECL</name>
<dbReference type="GO" id="GO:0000900">
    <property type="term" value="F:mRNA regulatory element binding translation repressor activity"/>
    <property type="evidence" value="ECO:0007669"/>
    <property type="project" value="TreeGrafter"/>
</dbReference>
<evidence type="ECO:0000259" key="2">
    <source>
        <dbReference type="Pfam" id="PF16366"/>
    </source>
</evidence>
<dbReference type="GO" id="GO:0003730">
    <property type="term" value="F:mRNA 3'-UTR binding"/>
    <property type="evidence" value="ECO:0007669"/>
    <property type="project" value="InterPro"/>
</dbReference>
<sequence length="541" mass="61578">MNMMGTTDCLPKQISRATALTKMSTSTTDENEGESFIVSIGNDRQDAKENINISLTPANSLTNTDTTITITTTNVTTVKLNSGYNATHPFGNLSNQLHCNSIVISRPTSEYQAVTYQPGKFKQYHELEAHIPHKGYFLSCPQMKAALISQEVSSGEKTCYWKGELPPRDYLNPVFSNKIFVGGVPWDITASSLYASFSKYGSCYVEWPNKELRNVHVNRGRLTLRTAGYVYMIFAKIGAVTELLQDCSREFGSAGEWYFKLTIERPNRVEIRLVQIIPWVMTDSLYCSRPNVVLEPKRTVFVGALHGMITAKQTLLMVLIKVLFAIMRDVYGDVLFVGIDTDRLKYPIGSARVTFSTESAYFRAVESRYLEIHTSKFIKRIQIDPFLDDAKCSGCLYIQGPYFCRELSCFNYFCQQCWQVRHVREGPYRDHEPMICTHKRPLQVESYMPYCSSNRCDLPIAVLKQTSKTVRSPISNRLIDLEEGRNTKPTFAEAAYLVPSFYTKFFKHLHPWSTSVSNSIHTSLNARNFPFQSIPSMHLRS</sequence>
<dbReference type="OrthoDB" id="10033548at2759"/>
<reference evidence="4 5" key="2">
    <citation type="submission" date="2018-11" db="EMBL/GenBank/DDBJ databases">
        <authorList>
            <consortium name="Pathogen Informatics"/>
        </authorList>
    </citation>
    <scope>NUCLEOTIDE SEQUENCE [LARGE SCALE GENOMIC DNA]</scope>
</reference>
<dbReference type="Gene3D" id="3.30.70.330">
    <property type="match status" value="2"/>
</dbReference>
<dbReference type="InterPro" id="IPR038446">
    <property type="entry name" value="CEBP_ZZ_sf"/>
</dbReference>
<keyword evidence="1" id="KW-0694">RNA-binding</keyword>
<keyword evidence="5" id="KW-1185">Reference proteome</keyword>
<dbReference type="InterPro" id="IPR000504">
    <property type="entry name" value="RRM_dom"/>
</dbReference>
<dbReference type="PANTHER" id="PTHR12566:SF9">
    <property type="entry name" value="CYTOPLASMIC POLYADENYLATION ELEMENT-BINDING PROTEIN 1"/>
    <property type="match status" value="1"/>
</dbReference>
<dbReference type="Gene3D" id="4.10.640.40">
    <property type="entry name" value="Cytoplasmic polyadenylation element-binding protein, ZZ domain"/>
    <property type="match status" value="1"/>
</dbReference>
<dbReference type="SUPFAM" id="SSF54928">
    <property type="entry name" value="RNA-binding domain, RBD"/>
    <property type="match status" value="1"/>
</dbReference>
<dbReference type="GO" id="GO:0043022">
    <property type="term" value="F:ribosome binding"/>
    <property type="evidence" value="ECO:0007669"/>
    <property type="project" value="TreeGrafter"/>
</dbReference>
<dbReference type="GO" id="GO:0045202">
    <property type="term" value="C:synapse"/>
    <property type="evidence" value="ECO:0007669"/>
    <property type="project" value="TreeGrafter"/>
</dbReference>
<evidence type="ECO:0000313" key="6">
    <source>
        <dbReference type="WBParaSite" id="TCLT_0000903801-mRNA-1"/>
    </source>
</evidence>
<evidence type="ECO:0000256" key="1">
    <source>
        <dbReference type="ARBA" id="ARBA00022884"/>
    </source>
</evidence>
<dbReference type="GO" id="GO:0005737">
    <property type="term" value="C:cytoplasm"/>
    <property type="evidence" value="ECO:0007669"/>
    <property type="project" value="TreeGrafter"/>
</dbReference>